<dbReference type="PANTHER" id="PTHR43284">
    <property type="entry name" value="ASPARAGINE SYNTHETASE (GLUTAMINE-HYDROLYZING)"/>
    <property type="match status" value="1"/>
</dbReference>
<dbReference type="InterPro" id="IPR029055">
    <property type="entry name" value="Ntn_hydrolases_N"/>
</dbReference>
<keyword evidence="8" id="KW-0061">Asparagine biosynthesis</keyword>
<feature type="binding site" evidence="9">
    <location>
        <position position="104"/>
    </location>
    <ligand>
        <name>L-glutamine</name>
        <dbReference type="ChEBI" id="CHEBI:58359"/>
    </ligand>
</feature>
<comment type="catalytic activity">
    <reaction evidence="7">
        <text>L-aspartate + L-glutamine + ATP + H2O = L-asparagine + L-glutamate + AMP + diphosphate + H(+)</text>
        <dbReference type="Rhea" id="RHEA:12228"/>
        <dbReference type="ChEBI" id="CHEBI:15377"/>
        <dbReference type="ChEBI" id="CHEBI:15378"/>
        <dbReference type="ChEBI" id="CHEBI:29985"/>
        <dbReference type="ChEBI" id="CHEBI:29991"/>
        <dbReference type="ChEBI" id="CHEBI:30616"/>
        <dbReference type="ChEBI" id="CHEBI:33019"/>
        <dbReference type="ChEBI" id="CHEBI:58048"/>
        <dbReference type="ChEBI" id="CHEBI:58359"/>
        <dbReference type="ChEBI" id="CHEBI:456215"/>
        <dbReference type="EC" id="6.3.5.4"/>
    </reaction>
</comment>
<feature type="active site" description="For GATase activity" evidence="8">
    <location>
        <position position="2"/>
    </location>
</feature>
<evidence type="ECO:0000256" key="2">
    <source>
        <dbReference type="ARBA" id="ARBA00005752"/>
    </source>
</evidence>
<organism evidence="12 13">
    <name type="scientific">Cellvibrio mixtus</name>
    <dbReference type="NCBI Taxonomy" id="39650"/>
    <lineage>
        <taxon>Bacteria</taxon>
        <taxon>Pseudomonadati</taxon>
        <taxon>Pseudomonadota</taxon>
        <taxon>Gammaproteobacteria</taxon>
        <taxon>Cellvibrionales</taxon>
        <taxon>Cellvibrionaceae</taxon>
        <taxon>Cellvibrio</taxon>
    </lineage>
</organism>
<feature type="binding site" evidence="9">
    <location>
        <begin position="370"/>
        <end position="371"/>
    </location>
    <ligand>
        <name>ATP</name>
        <dbReference type="ChEBI" id="CHEBI:30616"/>
    </ligand>
</feature>
<dbReference type="CDD" id="cd00712">
    <property type="entry name" value="AsnB"/>
    <property type="match status" value="1"/>
</dbReference>
<evidence type="ECO:0000313" key="12">
    <source>
        <dbReference type="EMBL" id="OZY87708.1"/>
    </source>
</evidence>
<comment type="caution">
    <text evidence="12">The sequence shown here is derived from an EMBL/GenBank/DDBJ whole genome shotgun (WGS) entry which is preliminary data.</text>
</comment>
<keyword evidence="5 9" id="KW-0067">ATP-binding</keyword>
<dbReference type="InterPro" id="IPR001962">
    <property type="entry name" value="Asn_synthase"/>
</dbReference>
<dbReference type="Pfam" id="PF00733">
    <property type="entry name" value="Asn_synthase"/>
    <property type="match status" value="1"/>
</dbReference>
<dbReference type="PIRSF" id="PIRSF001589">
    <property type="entry name" value="Asn_synthetase_glu-h"/>
    <property type="match status" value="1"/>
</dbReference>
<feature type="site" description="Important for beta-aspartyl-AMP intermediate formation" evidence="10">
    <location>
        <position position="372"/>
    </location>
</feature>
<dbReference type="EC" id="6.3.5.4" evidence="3"/>
<dbReference type="CDD" id="cd01991">
    <property type="entry name" value="Asn_synthase_B_C"/>
    <property type="match status" value="1"/>
</dbReference>
<evidence type="ECO:0000313" key="13">
    <source>
        <dbReference type="Proteomes" id="UP000216101"/>
    </source>
</evidence>
<reference evidence="13" key="1">
    <citation type="submission" date="2017-05" db="EMBL/GenBank/DDBJ databases">
        <authorList>
            <person name="Barney B.M."/>
        </authorList>
    </citation>
    <scope>NUCLEOTIDE SEQUENCE [LARGE SCALE GENOMIC DNA]</scope>
    <source>
        <strain evidence="13">PSBB022</strain>
    </source>
</reference>
<keyword evidence="13" id="KW-1185">Reference proteome</keyword>
<keyword evidence="4 9" id="KW-0547">Nucleotide-binding</keyword>
<evidence type="ECO:0000256" key="5">
    <source>
        <dbReference type="ARBA" id="ARBA00022840"/>
    </source>
</evidence>
<dbReference type="Gene3D" id="3.40.50.620">
    <property type="entry name" value="HUPs"/>
    <property type="match status" value="2"/>
</dbReference>
<sequence>MCGYAGMAVGSKSISVLTPELLGVMGDSIRLRGPDDQGMWLDSSLGLGLVHQRLAIQDLSPLGAQPMHSISGRYTIAFNGEIYNFKQLKARLVALDFQFKGGSDTEVILAAFEAWGIESALIDFIGMFSIALVDHQEKKLWLIRDRMGEKPLYYYQAEGNILFASELKPLLLCPLFKKEIEPGAVGLLMRHNYIPAPWSIFKNTFKLEPANYLCFNLVNTTEAPIKKCYWNPSLKWDHSLNAQLLHERLDPLLRQVIADQMISDAPLGAFLSGGIDSSTIVSLMQQQSSRPVKTFSVGFDVAGFNEAEHAKAVAGHLGTDHSEFYVQPADALDIIPRLPDIYDEPFADSSQIPTFIVSRMTRQQVTVALSGDGGDELFAGYSRYASYDRGFTIRRQGLAHQLMNRLPAAVVAQLTRLGKVNQRDLSLQLVLEKVLRYKASFNAASPQAYYQNQVGYWLHPEAQLTSATRLAYALDNMPMREDPASTFQWCDINSYLPDDILVKVDRAAMANSLETRVPLLDHRLVELSLTVPTDINVVGGVTKQPLRKILYQHVPRELVDRPKQGFAVPVAHWLKNELRDWAEDLLSEKSLADTGIFNSDLIRQKWHAHLTSSHDYSFHLWSVLMFQSWYRKYI</sequence>
<dbReference type="InterPro" id="IPR051786">
    <property type="entry name" value="ASN_synthetase/amidase"/>
</dbReference>
<dbReference type="InterPro" id="IPR033738">
    <property type="entry name" value="AsnB_N"/>
</dbReference>
<dbReference type="EMBL" id="NHNI01000001">
    <property type="protein sequence ID" value="OZY87708.1"/>
    <property type="molecule type" value="Genomic_DNA"/>
</dbReference>
<comment type="pathway">
    <text evidence="1">Amino-acid biosynthesis; L-asparagine biosynthesis; L-asparagine from L-aspartate (L-Gln route): step 1/1.</text>
</comment>
<keyword evidence="6 8" id="KW-0315">Glutamine amidotransferase</keyword>
<proteinExistence type="inferred from homology"/>
<comment type="similarity">
    <text evidence="2">Belongs to the asparagine synthetase family.</text>
</comment>
<dbReference type="NCBIfam" id="TIGR01536">
    <property type="entry name" value="asn_synth_AEB"/>
    <property type="match status" value="1"/>
</dbReference>
<evidence type="ECO:0000256" key="3">
    <source>
        <dbReference type="ARBA" id="ARBA00012737"/>
    </source>
</evidence>
<dbReference type="PANTHER" id="PTHR43284:SF1">
    <property type="entry name" value="ASPARAGINE SYNTHETASE"/>
    <property type="match status" value="1"/>
</dbReference>
<name>A0A266QCU4_9GAMM</name>
<evidence type="ECO:0000256" key="8">
    <source>
        <dbReference type="PIRSR" id="PIRSR001589-1"/>
    </source>
</evidence>
<feature type="binding site" evidence="9">
    <location>
        <position position="297"/>
    </location>
    <ligand>
        <name>ATP</name>
        <dbReference type="ChEBI" id="CHEBI:30616"/>
    </ligand>
</feature>
<dbReference type="SUPFAM" id="SSF52402">
    <property type="entry name" value="Adenine nucleotide alpha hydrolases-like"/>
    <property type="match status" value="1"/>
</dbReference>
<dbReference type="Pfam" id="PF13522">
    <property type="entry name" value="GATase_6"/>
    <property type="match status" value="1"/>
</dbReference>
<evidence type="ECO:0000256" key="1">
    <source>
        <dbReference type="ARBA" id="ARBA00005187"/>
    </source>
</evidence>
<dbReference type="RefSeq" id="WP_094985062.1">
    <property type="nucleotide sequence ID" value="NZ_NHNI01000001.1"/>
</dbReference>
<evidence type="ECO:0000256" key="6">
    <source>
        <dbReference type="ARBA" id="ARBA00022962"/>
    </source>
</evidence>
<protein>
    <recommendedName>
        <fullName evidence="3">asparagine synthase (glutamine-hydrolyzing)</fullName>
        <ecNumber evidence="3">6.3.5.4</ecNumber>
    </recommendedName>
</protein>
<dbReference type="GO" id="GO:0005829">
    <property type="term" value="C:cytosol"/>
    <property type="evidence" value="ECO:0007669"/>
    <property type="project" value="TreeGrafter"/>
</dbReference>
<dbReference type="InterPro" id="IPR014729">
    <property type="entry name" value="Rossmann-like_a/b/a_fold"/>
</dbReference>
<dbReference type="GO" id="GO:0005524">
    <property type="term" value="F:ATP binding"/>
    <property type="evidence" value="ECO:0007669"/>
    <property type="project" value="UniProtKB-KW"/>
</dbReference>
<dbReference type="InterPro" id="IPR006426">
    <property type="entry name" value="Asn_synth_AEB"/>
</dbReference>
<evidence type="ECO:0000256" key="9">
    <source>
        <dbReference type="PIRSR" id="PIRSR001589-2"/>
    </source>
</evidence>
<evidence type="ECO:0000259" key="11">
    <source>
        <dbReference type="PROSITE" id="PS51278"/>
    </source>
</evidence>
<dbReference type="Gene3D" id="3.60.20.10">
    <property type="entry name" value="Glutamine Phosphoribosylpyrophosphate, subunit 1, domain 1"/>
    <property type="match status" value="1"/>
</dbReference>
<feature type="domain" description="Glutamine amidotransferase type-2" evidence="11">
    <location>
        <begin position="2"/>
        <end position="191"/>
    </location>
</feature>
<dbReference type="InterPro" id="IPR017932">
    <property type="entry name" value="GATase_2_dom"/>
</dbReference>
<dbReference type="PROSITE" id="PS51278">
    <property type="entry name" value="GATASE_TYPE_2"/>
    <property type="match status" value="1"/>
</dbReference>
<evidence type="ECO:0000256" key="10">
    <source>
        <dbReference type="PIRSR" id="PIRSR001589-3"/>
    </source>
</evidence>
<dbReference type="AlphaFoldDB" id="A0A266QCU4"/>
<dbReference type="Proteomes" id="UP000216101">
    <property type="component" value="Unassembled WGS sequence"/>
</dbReference>
<dbReference type="GO" id="GO:0004066">
    <property type="term" value="F:asparagine synthase (glutamine-hydrolyzing) activity"/>
    <property type="evidence" value="ECO:0007669"/>
    <property type="project" value="UniProtKB-EC"/>
</dbReference>
<evidence type="ECO:0000256" key="4">
    <source>
        <dbReference type="ARBA" id="ARBA00022741"/>
    </source>
</evidence>
<accession>A0A266QCU4</accession>
<dbReference type="GO" id="GO:0006529">
    <property type="term" value="P:asparagine biosynthetic process"/>
    <property type="evidence" value="ECO:0007669"/>
    <property type="project" value="UniProtKB-KW"/>
</dbReference>
<dbReference type="SUPFAM" id="SSF56235">
    <property type="entry name" value="N-terminal nucleophile aminohydrolases (Ntn hydrolases)"/>
    <property type="match status" value="1"/>
</dbReference>
<gene>
    <name evidence="12" type="ORF">CBP51_12330</name>
</gene>
<evidence type="ECO:0000256" key="7">
    <source>
        <dbReference type="ARBA" id="ARBA00048741"/>
    </source>
</evidence>
<keyword evidence="8" id="KW-0028">Amino-acid biosynthesis</keyword>